<dbReference type="Gene3D" id="2.40.10.10">
    <property type="entry name" value="Trypsin-like serine proteases"/>
    <property type="match status" value="2"/>
</dbReference>
<evidence type="ECO:0000313" key="13">
    <source>
        <dbReference type="EnsemblMetazoa" id="AATE015882-PA.1"/>
    </source>
</evidence>
<feature type="region of interest" description="Disordered" evidence="10">
    <location>
        <begin position="600"/>
        <end position="631"/>
    </location>
</feature>
<dbReference type="PANTHER" id="PTHR24260:SF136">
    <property type="entry name" value="GH08193P-RELATED"/>
    <property type="match status" value="1"/>
</dbReference>
<dbReference type="PRINTS" id="PR00722">
    <property type="entry name" value="CHYMOTRYPSIN"/>
</dbReference>
<dbReference type="SMART" id="SM00020">
    <property type="entry name" value="Tryp_SPc"/>
    <property type="match status" value="2"/>
</dbReference>
<keyword evidence="6" id="KW-0720">Serine protease</keyword>
<accession>A0A182JD76</accession>
<dbReference type="FunFam" id="2.40.10.10:FF:000146">
    <property type="entry name" value="Serine protease 53"/>
    <property type="match status" value="1"/>
</dbReference>
<evidence type="ECO:0000256" key="3">
    <source>
        <dbReference type="ARBA" id="ARBA00022670"/>
    </source>
</evidence>
<organism evidence="13">
    <name type="scientific">Anopheles atroparvus</name>
    <name type="common">European mosquito</name>
    <dbReference type="NCBI Taxonomy" id="41427"/>
    <lineage>
        <taxon>Eukaryota</taxon>
        <taxon>Metazoa</taxon>
        <taxon>Ecdysozoa</taxon>
        <taxon>Arthropoda</taxon>
        <taxon>Hexapoda</taxon>
        <taxon>Insecta</taxon>
        <taxon>Pterygota</taxon>
        <taxon>Neoptera</taxon>
        <taxon>Endopterygota</taxon>
        <taxon>Diptera</taxon>
        <taxon>Nematocera</taxon>
        <taxon>Culicoidea</taxon>
        <taxon>Culicidae</taxon>
        <taxon>Anophelinae</taxon>
        <taxon>Anopheles</taxon>
    </lineage>
</organism>
<keyword evidence="4 11" id="KW-0732">Signal</keyword>
<evidence type="ECO:0000256" key="8">
    <source>
        <dbReference type="ARBA" id="ARBA00023157"/>
    </source>
</evidence>
<keyword evidence="7" id="KW-0865">Zymogen</keyword>
<dbReference type="InterPro" id="IPR009003">
    <property type="entry name" value="Peptidase_S1_PA"/>
</dbReference>
<comment type="subcellular location">
    <subcellularLocation>
        <location evidence="1">Secreted</location>
    </subcellularLocation>
</comment>
<reference evidence="13" key="1">
    <citation type="submission" date="2022-08" db="UniProtKB">
        <authorList>
            <consortium name="EnsemblMetazoa"/>
        </authorList>
    </citation>
    <scope>IDENTIFICATION</scope>
    <source>
        <strain evidence="13">EBRO</strain>
    </source>
</reference>
<dbReference type="InterPro" id="IPR043504">
    <property type="entry name" value="Peptidase_S1_PA_chymotrypsin"/>
</dbReference>
<evidence type="ECO:0000256" key="7">
    <source>
        <dbReference type="ARBA" id="ARBA00023145"/>
    </source>
</evidence>
<feature type="compositionally biased region" description="Low complexity" evidence="10">
    <location>
        <begin position="620"/>
        <end position="631"/>
    </location>
</feature>
<dbReference type="InterPro" id="IPR051333">
    <property type="entry name" value="CLIP_Serine_Protease"/>
</dbReference>
<dbReference type="PROSITE" id="PS50240">
    <property type="entry name" value="TRYPSIN_DOM"/>
    <property type="match status" value="2"/>
</dbReference>
<dbReference type="EnsemblMetazoa" id="AATE015882-RA">
    <property type="protein sequence ID" value="AATE015882-PA.1"/>
    <property type="gene ID" value="AATE015882"/>
</dbReference>
<feature type="chain" id="PRO_5044292250" description="Peptidase S1 domain-containing protein" evidence="11">
    <location>
        <begin position="31"/>
        <end position="631"/>
    </location>
</feature>
<evidence type="ECO:0000256" key="9">
    <source>
        <dbReference type="ARBA" id="ARBA00024195"/>
    </source>
</evidence>
<dbReference type="CDD" id="cd00190">
    <property type="entry name" value="Tryp_SPc"/>
    <property type="match status" value="2"/>
</dbReference>
<dbReference type="GO" id="GO:0005576">
    <property type="term" value="C:extracellular region"/>
    <property type="evidence" value="ECO:0007669"/>
    <property type="project" value="UniProtKB-SubCell"/>
</dbReference>
<proteinExistence type="inferred from homology"/>
<dbReference type="STRING" id="41427.A0A182JD76"/>
<feature type="domain" description="Peptidase S1" evidence="12">
    <location>
        <begin position="50"/>
        <end position="309"/>
    </location>
</feature>
<dbReference type="InterPro" id="IPR018114">
    <property type="entry name" value="TRYPSIN_HIS"/>
</dbReference>
<evidence type="ECO:0000256" key="6">
    <source>
        <dbReference type="ARBA" id="ARBA00022825"/>
    </source>
</evidence>
<keyword evidence="3" id="KW-0645">Protease</keyword>
<feature type="domain" description="Peptidase S1" evidence="12">
    <location>
        <begin position="352"/>
        <end position="594"/>
    </location>
</feature>
<keyword evidence="2" id="KW-0964">Secreted</keyword>
<dbReference type="InterPro" id="IPR001314">
    <property type="entry name" value="Peptidase_S1A"/>
</dbReference>
<dbReference type="GO" id="GO:0004252">
    <property type="term" value="F:serine-type endopeptidase activity"/>
    <property type="evidence" value="ECO:0007669"/>
    <property type="project" value="InterPro"/>
</dbReference>
<dbReference type="Pfam" id="PF00089">
    <property type="entry name" value="Trypsin"/>
    <property type="match status" value="2"/>
</dbReference>
<evidence type="ECO:0000256" key="11">
    <source>
        <dbReference type="SAM" id="SignalP"/>
    </source>
</evidence>
<evidence type="ECO:0000256" key="5">
    <source>
        <dbReference type="ARBA" id="ARBA00022801"/>
    </source>
</evidence>
<comment type="similarity">
    <text evidence="9">Belongs to the peptidase S1 family. CLIP subfamily.</text>
</comment>
<evidence type="ECO:0000256" key="4">
    <source>
        <dbReference type="ARBA" id="ARBA00022729"/>
    </source>
</evidence>
<dbReference type="SUPFAM" id="SSF50494">
    <property type="entry name" value="Trypsin-like serine proteases"/>
    <property type="match status" value="2"/>
</dbReference>
<evidence type="ECO:0000256" key="1">
    <source>
        <dbReference type="ARBA" id="ARBA00004613"/>
    </source>
</evidence>
<evidence type="ECO:0000256" key="2">
    <source>
        <dbReference type="ARBA" id="ARBA00022525"/>
    </source>
</evidence>
<name>A0A182JD76_ANOAO</name>
<keyword evidence="8" id="KW-1015">Disulfide bond</keyword>
<protein>
    <recommendedName>
        <fullName evidence="12">Peptidase S1 domain-containing protein</fullName>
    </recommendedName>
</protein>
<dbReference type="InterPro" id="IPR001254">
    <property type="entry name" value="Trypsin_dom"/>
</dbReference>
<dbReference type="GO" id="GO:0006508">
    <property type="term" value="P:proteolysis"/>
    <property type="evidence" value="ECO:0007669"/>
    <property type="project" value="UniProtKB-KW"/>
</dbReference>
<dbReference type="PANTHER" id="PTHR24260">
    <property type="match status" value="1"/>
</dbReference>
<keyword evidence="5" id="KW-0378">Hydrolase</keyword>
<feature type="signal peptide" evidence="11">
    <location>
        <begin position="1"/>
        <end position="30"/>
    </location>
</feature>
<evidence type="ECO:0000259" key="12">
    <source>
        <dbReference type="PROSITE" id="PS50240"/>
    </source>
</evidence>
<evidence type="ECO:0000256" key="10">
    <source>
        <dbReference type="SAM" id="MobiDB-lite"/>
    </source>
</evidence>
<dbReference type="AlphaFoldDB" id="A0A182JD76"/>
<dbReference type="VEuPathDB" id="VectorBase:AATE015882"/>
<dbReference type="PROSITE" id="PS00134">
    <property type="entry name" value="TRYPSIN_HIS"/>
    <property type="match status" value="1"/>
</dbReference>
<sequence>MDLPRSDRWRKIVWLGLACLGTLLTPVVHCEKQSECERTYASDVQCGLPVLQASALPKHPSEAVRGEFPWHVGIFQIEYRLPVYSCGGSLVTNRFVLTAAHCVVNADNGYTLSKDIFVLQLGYHELGVADNCTQQLGVKAVYVHPKFRNSIHRHDLAVLELERPVRFNDRILPICLDTDEEDRTTEFYRNVGKIAGWGYTEYDDVSSWLRMTDVPIVNYTRCLENNPVGFHRTIHDGMFCGGHANGTNVCNGDSGGGLVTYRNGRWELQGIISFTALRDDALDAVCDTEQYAGFVKVRYYKAWITSILTGTGKWNTDDKQDEDERSTSFKTSEAIKLPTDCGKRLITTAPLIVNGVRCLAGQWPWHAAIFVVSKRSREYLCGGTLVSPNYILTAASCVTNWHPQKRPFIVQLGQAQLWQSSLAGREVVVLNVETSDDSAMALLRLEVDVRYDNYIQPICLPTPPDTDNSDLATSSRIGTNGLIAGYGQTDPTGPLSDFLQATLMPIVDSNVCVMHGIFDKSVALRMFCAGNGNGTNACKGDQGGGFYQENPAGAWTLTGVIGKINLYRKRCDPKGYVGMSDVPFYIEWLMERMQSALTEPTTAIDPVSTDPPTTEESMDQQQQQYQQQDTY</sequence>